<dbReference type="EMBL" id="CABPRJ010000001">
    <property type="protein sequence ID" value="VVC24307.1"/>
    <property type="molecule type" value="Genomic_DNA"/>
</dbReference>
<evidence type="ECO:0000313" key="2">
    <source>
        <dbReference type="Proteomes" id="UP000325440"/>
    </source>
</evidence>
<accession>A0A5E4LX91</accession>
<dbReference type="AlphaFoldDB" id="A0A5E4LX91"/>
<proteinExistence type="predicted"/>
<dbReference type="OrthoDB" id="6620532at2759"/>
<protein>
    <submittedName>
        <fullName evidence="1">Uncharacterized protein</fullName>
    </submittedName>
</protein>
<evidence type="ECO:0000313" key="1">
    <source>
        <dbReference type="EMBL" id="VVC24307.1"/>
    </source>
</evidence>
<keyword evidence="2" id="KW-1185">Reference proteome</keyword>
<gene>
    <name evidence="1" type="ORF">CINCED_3A008815</name>
</gene>
<reference evidence="1 2" key="1">
    <citation type="submission" date="2019-08" db="EMBL/GenBank/DDBJ databases">
        <authorList>
            <person name="Alioto T."/>
            <person name="Alioto T."/>
            <person name="Gomez Garrido J."/>
        </authorList>
    </citation>
    <scope>NUCLEOTIDE SEQUENCE [LARGE SCALE GENOMIC DNA]</scope>
</reference>
<name>A0A5E4LX91_9HEMI</name>
<sequence length="129" mass="14768">MISVDNYLVERYPNSVSEGPFYNSTVGIRFPLTKEWMESNKNKQMDIMCTAKVANAQELINKMNVLLQHDSDQTLSQKRQIFNAVLRCFVDIVISNGNAGTMPLYPQETEVTEGTVKLKKTKTKLTYKR</sequence>
<organism evidence="1 2">
    <name type="scientific">Cinara cedri</name>
    <dbReference type="NCBI Taxonomy" id="506608"/>
    <lineage>
        <taxon>Eukaryota</taxon>
        <taxon>Metazoa</taxon>
        <taxon>Ecdysozoa</taxon>
        <taxon>Arthropoda</taxon>
        <taxon>Hexapoda</taxon>
        <taxon>Insecta</taxon>
        <taxon>Pterygota</taxon>
        <taxon>Neoptera</taxon>
        <taxon>Paraneoptera</taxon>
        <taxon>Hemiptera</taxon>
        <taxon>Sternorrhyncha</taxon>
        <taxon>Aphidomorpha</taxon>
        <taxon>Aphidoidea</taxon>
        <taxon>Aphididae</taxon>
        <taxon>Lachninae</taxon>
        <taxon>Cinara</taxon>
    </lineage>
</organism>
<dbReference type="Proteomes" id="UP000325440">
    <property type="component" value="Unassembled WGS sequence"/>
</dbReference>